<dbReference type="HOGENOM" id="CLU_3137709_0_0_3"/>
<organism evidence="1 2">
    <name type="scientific">Microcystis aeruginosa PCC 9701</name>
    <dbReference type="NCBI Taxonomy" id="721123"/>
    <lineage>
        <taxon>Bacteria</taxon>
        <taxon>Bacillati</taxon>
        <taxon>Cyanobacteriota</taxon>
        <taxon>Cyanophyceae</taxon>
        <taxon>Oscillatoriophycideae</taxon>
        <taxon>Chroococcales</taxon>
        <taxon>Microcystaceae</taxon>
        <taxon>Microcystis</taxon>
    </lineage>
</organism>
<name>I4ILS1_MICAE</name>
<protein>
    <submittedName>
        <fullName evidence="1">Uncharacterized protein</fullName>
    </submittedName>
</protein>
<proteinExistence type="predicted"/>
<dbReference type="Proteomes" id="UP000004047">
    <property type="component" value="Unassembled WGS sequence"/>
</dbReference>
<accession>I4ILS1</accession>
<gene>
    <name evidence="1" type="ORF">MICAK_1410049</name>
</gene>
<dbReference type="AlphaFoldDB" id="I4ILS1"/>
<sequence length="49" mass="5608">MTIPPIREKIIQQNSTNASYQRGQYYYDSGAVISLWQRGQNLQALVYGS</sequence>
<reference evidence="1 2" key="1">
    <citation type="submission" date="2012-04" db="EMBL/GenBank/DDBJ databases">
        <authorList>
            <person name="Genoscope - CEA"/>
        </authorList>
    </citation>
    <scope>NUCLEOTIDE SEQUENCE [LARGE SCALE GENOMIC DNA]</scope>
    <source>
        <strain evidence="1 2">9701</strain>
    </source>
</reference>
<evidence type="ECO:0000313" key="1">
    <source>
        <dbReference type="EMBL" id="CCI35245.1"/>
    </source>
</evidence>
<evidence type="ECO:0000313" key="2">
    <source>
        <dbReference type="Proteomes" id="UP000004047"/>
    </source>
</evidence>
<comment type="caution">
    <text evidence="1">The sequence shown here is derived from an EMBL/GenBank/DDBJ whole genome shotgun (WGS) entry which is preliminary data.</text>
</comment>
<dbReference type="EMBL" id="CAIQ01000048">
    <property type="protein sequence ID" value="CCI35245.1"/>
    <property type="molecule type" value="Genomic_DNA"/>
</dbReference>